<dbReference type="InterPro" id="IPR011990">
    <property type="entry name" value="TPR-like_helical_dom_sf"/>
</dbReference>
<dbReference type="OrthoDB" id="6399948at2"/>
<accession>A0A1I4GNR5</accession>
<dbReference type="Pfam" id="PF02810">
    <property type="entry name" value="SEC-C"/>
    <property type="match status" value="1"/>
</dbReference>
<evidence type="ECO:0000313" key="1">
    <source>
        <dbReference type="EMBL" id="SFL31027.1"/>
    </source>
</evidence>
<dbReference type="STRING" id="29563.SAMN02983006_00803"/>
<evidence type="ECO:0000313" key="2">
    <source>
        <dbReference type="Proteomes" id="UP000199006"/>
    </source>
</evidence>
<dbReference type="RefSeq" id="WP_089860037.1">
    <property type="nucleotide sequence ID" value="NZ_FOTI01000007.1"/>
</dbReference>
<dbReference type="Proteomes" id="UP000199006">
    <property type="component" value="Unassembled WGS sequence"/>
</dbReference>
<reference evidence="1 2" key="1">
    <citation type="submission" date="2016-10" db="EMBL/GenBank/DDBJ databases">
        <authorList>
            <person name="de Groot N.N."/>
        </authorList>
    </citation>
    <scope>NUCLEOTIDE SEQUENCE [LARGE SCALE GENOMIC DNA]</scope>
    <source>
        <strain evidence="1 2">ATCC 51327</strain>
    </source>
</reference>
<sequence>MDSLKRLKASISRRQDAEQLKSYSIGRNEICPCGSGKKFKKCCGLNNPKQSIEDYFTAIKTANSEEEVIAILKEAVKSYPVEHRFLLPLIVYTLQNNQYQEAVKYLSHAWQLMGTDLDEAFISPLVNILLEKEEAEKAEQIVREALTAKGESIPLLIALAEVYKQKNQLQRLNDTIERAMQIEADNAQLLVFRLETLMDFDDVVSALSLFKKHYDKLKEYKNMRVISFLIDFVNERFNLDVNQKITQQQALAQAAEVFNVFQQLDNLKVKSNAETAEKLLAEIKNLAPANSKLALDILARYLAAELYNGFADYAAELETVQMKNPSYLRLLFLADLQQGKLESAETKIKAAFKLAQQQEADHFHDWQIAADYLRFLLEHGPEKEIAEFITELASLIEDQDNLLANLMMLVENAEGRDYQKHLLRKLISLKEEQLLAKITLKDIYNNLLFISLAALDGEETIYENGNQITTATLAGIIDEVEAAAVETPAVEYAKLRLLKYQAELDPAVKADLLGQIKQAEITSYFDTVAYYEAILRFGDPAPILTEIPHGKYLDDEYLDFYRLVAALKLKYYEIGTELFHRQLLRESKQNKVISFLVRLLRYFTAENLEEHLRKMQVNEVIINYLRNLNTNRD</sequence>
<dbReference type="SUPFAM" id="SSF103642">
    <property type="entry name" value="Sec-C motif"/>
    <property type="match status" value="1"/>
</dbReference>
<protein>
    <submittedName>
        <fullName evidence="1">SEC-C motif-containing protein</fullName>
    </submittedName>
</protein>
<organism evidence="1 2">
    <name type="scientific">Halanaerobium salsuginis</name>
    <dbReference type="NCBI Taxonomy" id="29563"/>
    <lineage>
        <taxon>Bacteria</taxon>
        <taxon>Bacillati</taxon>
        <taxon>Bacillota</taxon>
        <taxon>Clostridia</taxon>
        <taxon>Halanaerobiales</taxon>
        <taxon>Halanaerobiaceae</taxon>
        <taxon>Halanaerobium</taxon>
    </lineage>
</organism>
<name>A0A1I4GNR5_9FIRM</name>
<dbReference type="AlphaFoldDB" id="A0A1I4GNR5"/>
<keyword evidence="2" id="KW-1185">Reference proteome</keyword>
<gene>
    <name evidence="1" type="ORF">SAMN02983006_00803</name>
</gene>
<dbReference type="SUPFAM" id="SSF48452">
    <property type="entry name" value="TPR-like"/>
    <property type="match status" value="1"/>
</dbReference>
<dbReference type="Gene3D" id="1.25.40.10">
    <property type="entry name" value="Tetratricopeptide repeat domain"/>
    <property type="match status" value="1"/>
</dbReference>
<proteinExistence type="predicted"/>
<dbReference type="InterPro" id="IPR004027">
    <property type="entry name" value="SEC_C_motif"/>
</dbReference>
<dbReference type="EMBL" id="FOTI01000007">
    <property type="protein sequence ID" value="SFL31027.1"/>
    <property type="molecule type" value="Genomic_DNA"/>
</dbReference>
<dbReference type="Gene3D" id="3.10.450.50">
    <property type="match status" value="1"/>
</dbReference>